<organism evidence="1 2">
    <name type="scientific">Babjeviella inositovora NRRL Y-12698</name>
    <dbReference type="NCBI Taxonomy" id="984486"/>
    <lineage>
        <taxon>Eukaryota</taxon>
        <taxon>Fungi</taxon>
        <taxon>Dikarya</taxon>
        <taxon>Ascomycota</taxon>
        <taxon>Saccharomycotina</taxon>
        <taxon>Pichiomycetes</taxon>
        <taxon>Serinales incertae sedis</taxon>
        <taxon>Babjeviella</taxon>
    </lineage>
</organism>
<evidence type="ECO:0000313" key="2">
    <source>
        <dbReference type="Proteomes" id="UP000094336"/>
    </source>
</evidence>
<evidence type="ECO:0000313" key="1">
    <source>
        <dbReference type="EMBL" id="ODQ80232.1"/>
    </source>
</evidence>
<reference evidence="2" key="1">
    <citation type="submission" date="2016-05" db="EMBL/GenBank/DDBJ databases">
        <title>Comparative genomics of biotechnologically important yeasts.</title>
        <authorList>
            <consortium name="DOE Joint Genome Institute"/>
            <person name="Riley R."/>
            <person name="Haridas S."/>
            <person name="Wolfe K.H."/>
            <person name="Lopes M.R."/>
            <person name="Hittinger C.T."/>
            <person name="Goker M."/>
            <person name="Salamov A."/>
            <person name="Wisecaver J."/>
            <person name="Long T.M."/>
            <person name="Aerts A.L."/>
            <person name="Barry K."/>
            <person name="Choi C."/>
            <person name="Clum A."/>
            <person name="Coughlan A.Y."/>
            <person name="Deshpande S."/>
            <person name="Douglass A.P."/>
            <person name="Hanson S.J."/>
            <person name="Klenk H.-P."/>
            <person name="Labutti K."/>
            <person name="Lapidus A."/>
            <person name="Lindquist E."/>
            <person name="Lipzen A."/>
            <person name="Meier-Kolthoff J.P."/>
            <person name="Ohm R.A."/>
            <person name="Otillar R.P."/>
            <person name="Pangilinan J."/>
            <person name="Peng Y."/>
            <person name="Rokas A."/>
            <person name="Rosa C.A."/>
            <person name="Scheuner C."/>
            <person name="Sibirny A.A."/>
            <person name="Slot J.C."/>
            <person name="Stielow J.B."/>
            <person name="Sun H."/>
            <person name="Kurtzman C.P."/>
            <person name="Blackwell M."/>
            <person name="Grigoriev I.V."/>
            <person name="Jeffries T.W."/>
        </authorList>
    </citation>
    <scope>NUCLEOTIDE SEQUENCE [LARGE SCALE GENOMIC DNA]</scope>
    <source>
        <strain evidence="2">NRRL Y-12698</strain>
    </source>
</reference>
<dbReference type="RefSeq" id="XP_018985560.1">
    <property type="nucleotide sequence ID" value="XM_019127036.1"/>
</dbReference>
<dbReference type="EMBL" id="KV454430">
    <property type="protein sequence ID" value="ODQ80232.1"/>
    <property type="molecule type" value="Genomic_DNA"/>
</dbReference>
<keyword evidence="2" id="KW-1185">Reference proteome</keyword>
<sequence length="67" mass="8015">MTSYPGQDLHLVSPFLHTFYMYYKPRFITFDTQLDEALREQKICRVLRRSVLCKALTKKKVYGTRLV</sequence>
<dbReference type="AlphaFoldDB" id="A0A1E3QT89"/>
<gene>
    <name evidence="1" type="ORF">BABINDRAFT_130761</name>
</gene>
<dbReference type="GeneID" id="30144889"/>
<proteinExistence type="predicted"/>
<name>A0A1E3QT89_9ASCO</name>
<protein>
    <submittedName>
        <fullName evidence="1">Uncharacterized protein</fullName>
    </submittedName>
</protein>
<dbReference type="Proteomes" id="UP000094336">
    <property type="component" value="Unassembled WGS sequence"/>
</dbReference>
<accession>A0A1E3QT89</accession>